<feature type="site" description="Transition state stabilizer" evidence="9">
    <location>
        <position position="216"/>
    </location>
</feature>
<dbReference type="InterPro" id="IPR007507">
    <property type="entry name" value="Glycos_transf_N"/>
</dbReference>
<dbReference type="InterPro" id="IPR039901">
    <property type="entry name" value="Kdotransferase"/>
</dbReference>
<comment type="subcellular location">
    <subcellularLocation>
        <location evidence="10">Cell membrane</location>
    </subcellularLocation>
</comment>
<feature type="active site" description="Proton acceptor" evidence="8">
    <location>
        <position position="71"/>
    </location>
</feature>
<protein>
    <recommendedName>
        <fullName evidence="4 10">3-deoxy-D-manno-octulosonic acid transferase</fullName>
        <shortName evidence="10">Kdo transferase</shortName>
        <ecNumber evidence="3 10">2.4.99.12</ecNumber>
    </recommendedName>
    <alternativeName>
        <fullName evidence="6 10">Lipid IV(A) 3-deoxy-D-manno-octulosonic acid transferase</fullName>
    </alternativeName>
</protein>
<feature type="site" description="Transition state stabilizer" evidence="9">
    <location>
        <position position="141"/>
    </location>
</feature>
<dbReference type="PANTHER" id="PTHR42755:SF1">
    <property type="entry name" value="3-DEOXY-D-MANNO-OCTULOSONIC ACID TRANSFERASE, MITOCHONDRIAL-RELATED"/>
    <property type="match status" value="1"/>
</dbReference>
<evidence type="ECO:0000256" key="3">
    <source>
        <dbReference type="ARBA" id="ARBA00012621"/>
    </source>
</evidence>
<dbReference type="GO" id="GO:0043842">
    <property type="term" value="F:Kdo transferase activity"/>
    <property type="evidence" value="ECO:0007669"/>
    <property type="project" value="UniProtKB-EC"/>
</dbReference>
<dbReference type="EMBL" id="CP151762">
    <property type="protein sequence ID" value="WZU63750.1"/>
    <property type="molecule type" value="Genomic_DNA"/>
</dbReference>
<organism evidence="12 13">
    <name type="scientific">Yoonia algicola</name>
    <dbReference type="NCBI Taxonomy" id="3137368"/>
    <lineage>
        <taxon>Bacteria</taxon>
        <taxon>Pseudomonadati</taxon>
        <taxon>Pseudomonadota</taxon>
        <taxon>Alphaproteobacteria</taxon>
        <taxon>Rhodobacterales</taxon>
        <taxon>Paracoccaceae</taxon>
        <taxon>Yoonia</taxon>
    </lineage>
</organism>
<keyword evidence="10" id="KW-0448">Lipopolysaccharide biosynthesis</keyword>
<evidence type="ECO:0000256" key="8">
    <source>
        <dbReference type="PIRSR" id="PIRSR639901-1"/>
    </source>
</evidence>
<comment type="catalytic activity">
    <reaction evidence="7 10">
        <text>lipid IVA (E. coli) + CMP-3-deoxy-beta-D-manno-octulosonate = alpha-Kdo-(2-&gt;6)-lipid IVA (E. coli) + CMP + H(+)</text>
        <dbReference type="Rhea" id="RHEA:28066"/>
        <dbReference type="ChEBI" id="CHEBI:15378"/>
        <dbReference type="ChEBI" id="CHEBI:58603"/>
        <dbReference type="ChEBI" id="CHEBI:60364"/>
        <dbReference type="ChEBI" id="CHEBI:60377"/>
        <dbReference type="ChEBI" id="CHEBI:85987"/>
        <dbReference type="EC" id="2.4.99.12"/>
    </reaction>
</comment>
<keyword evidence="5 10" id="KW-0808">Transferase</keyword>
<dbReference type="RefSeq" id="WP_342070125.1">
    <property type="nucleotide sequence ID" value="NZ_CP151762.1"/>
</dbReference>
<keyword evidence="10" id="KW-1003">Cell membrane</keyword>
<evidence type="ECO:0000256" key="7">
    <source>
        <dbReference type="ARBA" id="ARBA00049183"/>
    </source>
</evidence>
<dbReference type="PANTHER" id="PTHR42755">
    <property type="entry name" value="3-DEOXY-MANNO-OCTULOSONATE CYTIDYLYLTRANSFERASE"/>
    <property type="match status" value="1"/>
</dbReference>
<dbReference type="Gene3D" id="3.40.50.2000">
    <property type="entry name" value="Glycogen Phosphorylase B"/>
    <property type="match status" value="1"/>
</dbReference>
<dbReference type="EC" id="2.4.99.12" evidence="3 10"/>
<evidence type="ECO:0000256" key="2">
    <source>
        <dbReference type="ARBA" id="ARBA00004713"/>
    </source>
</evidence>
<evidence type="ECO:0000256" key="10">
    <source>
        <dbReference type="RuleBase" id="RU365103"/>
    </source>
</evidence>
<comment type="similarity">
    <text evidence="10">Belongs to the glycosyltransferase group 1 family.</text>
</comment>
<keyword evidence="13" id="KW-1185">Reference proteome</keyword>
<evidence type="ECO:0000256" key="9">
    <source>
        <dbReference type="PIRSR" id="PIRSR639901-2"/>
    </source>
</evidence>
<dbReference type="KEGG" id="yag:AABB28_18310"/>
<dbReference type="GO" id="GO:0009245">
    <property type="term" value="P:lipid A biosynthetic process"/>
    <property type="evidence" value="ECO:0007669"/>
    <property type="project" value="TreeGrafter"/>
</dbReference>
<comment type="function">
    <text evidence="1 10">Involved in lipopolysaccharide (LPS) biosynthesis. Catalyzes the transfer of 3-deoxy-D-manno-octulosonate (Kdo) residue(s) from CMP-Kdo to lipid IV(A), the tetraacyldisaccharide-1,4'-bisphosphate precursor of lipid A.</text>
</comment>
<evidence type="ECO:0000313" key="12">
    <source>
        <dbReference type="EMBL" id="WZU63750.1"/>
    </source>
</evidence>
<comment type="pathway">
    <text evidence="2 10">Bacterial outer membrane biogenesis; LPS core biosynthesis.</text>
</comment>
<feature type="domain" description="3-deoxy-D-manno-octulosonic-acid transferase N-terminal" evidence="11">
    <location>
        <begin position="44"/>
        <end position="216"/>
    </location>
</feature>
<dbReference type="AlphaFoldDB" id="A0AAN0NH26"/>
<evidence type="ECO:0000256" key="6">
    <source>
        <dbReference type="ARBA" id="ARBA00031445"/>
    </source>
</evidence>
<evidence type="ECO:0000256" key="4">
    <source>
        <dbReference type="ARBA" id="ARBA00019077"/>
    </source>
</evidence>
<name>A0AAN0NH26_9RHOB</name>
<gene>
    <name evidence="12" type="ORF">AABB28_18310</name>
</gene>
<dbReference type="Gene3D" id="3.40.50.11720">
    <property type="entry name" value="3-Deoxy-D-manno-octulosonic-acid transferase, N-terminal domain"/>
    <property type="match status" value="1"/>
</dbReference>
<proteinExistence type="inferred from homology"/>
<dbReference type="Proteomes" id="UP001451782">
    <property type="component" value="Chromosome"/>
</dbReference>
<dbReference type="Pfam" id="PF04413">
    <property type="entry name" value="Glycos_transf_N"/>
    <property type="match status" value="1"/>
</dbReference>
<dbReference type="InterPro" id="IPR038107">
    <property type="entry name" value="Glycos_transf_N_sf"/>
</dbReference>
<reference evidence="12 13" key="1">
    <citation type="submission" date="2024-04" db="EMBL/GenBank/DDBJ databases">
        <title>Phylogenomic analyses of a clade within the roseobacter group suggest taxonomic reassignments of species of the genera Aestuariivita, Citreicella, Loktanella, Nautella, Pelagibaca, Ruegeria, Thalassobius, Thiobacimonas and Tropicibacter, and the proposal o.</title>
        <authorList>
            <person name="Jeon C.O."/>
        </authorList>
    </citation>
    <scope>NUCLEOTIDE SEQUENCE [LARGE SCALE GENOMIC DNA]</scope>
    <source>
        <strain evidence="12 13">G8-12</strain>
    </source>
</reference>
<keyword evidence="10" id="KW-0472">Membrane</keyword>
<evidence type="ECO:0000256" key="1">
    <source>
        <dbReference type="ARBA" id="ARBA00003394"/>
    </source>
</evidence>
<dbReference type="GO" id="GO:0005886">
    <property type="term" value="C:plasma membrane"/>
    <property type="evidence" value="ECO:0007669"/>
    <property type="project" value="UniProtKB-SubCell"/>
</dbReference>
<dbReference type="GO" id="GO:0009244">
    <property type="term" value="P:lipopolysaccharide core region biosynthetic process"/>
    <property type="evidence" value="ECO:0007669"/>
    <property type="project" value="UniProtKB-UniRule"/>
</dbReference>
<evidence type="ECO:0000256" key="5">
    <source>
        <dbReference type="ARBA" id="ARBA00022679"/>
    </source>
</evidence>
<sequence length="419" mass="45518">MTFPADMHRGFALRSYLAASYLIPLLAKPMLRRRLKRGKEHPTRWPEKLGRNLAPRPDGALIWLHAVGLGEVLSLRGLIERLGQARPDLSFLVTSTTSTSAEVFAKNAPPRTLHQFLPLDAPAFRRRFLDHFNPDLCIWVEQDLWPGMVSDLAARRIPQCMVAARMNATSFRSHEKAASLYRDLYGAMTMITAQDADTATHLAKLGAKVKVTGSLKPAAPLLFCDMTELSALRRRFAERTVWAVAPAHAEDIALARAAHMRLCEADPSALLIIAPRIPQDATTQSGPRRSKGEVPTPEDAVWLCDTYGDLGLIYRLAQTALIGGTFNEVEGHNPWEAAALGCAILHGPRVANFKSDYAQLAQASGAMQVATAGDITTALLSGDLPETAKNASKAIKSASAQTDALAADLLAVFERTATS</sequence>
<evidence type="ECO:0000313" key="13">
    <source>
        <dbReference type="Proteomes" id="UP001451782"/>
    </source>
</evidence>
<accession>A0AAN0NH26</accession>
<evidence type="ECO:0000259" key="11">
    <source>
        <dbReference type="Pfam" id="PF04413"/>
    </source>
</evidence>